<dbReference type="PANTHER" id="PTHR36507:SF1">
    <property type="entry name" value="BLL1555 PROTEIN"/>
    <property type="match status" value="1"/>
</dbReference>
<keyword evidence="1" id="KW-0812">Transmembrane</keyword>
<dbReference type="AlphaFoldDB" id="A0A484IBR6"/>
<keyword evidence="3" id="KW-1185">Reference proteome</keyword>
<dbReference type="Proteomes" id="UP000294299">
    <property type="component" value="Chromosome NFRAN"/>
</dbReference>
<proteinExistence type="predicted"/>
<gene>
    <name evidence="2" type="ORF">NFRAN_2208</name>
</gene>
<protein>
    <recommendedName>
        <fullName evidence="4">Blue (type 1) copper domain-containing protein</fullName>
    </recommendedName>
</protein>
<dbReference type="Gene3D" id="2.60.40.420">
    <property type="entry name" value="Cupredoxins - blue copper proteins"/>
    <property type="match status" value="1"/>
</dbReference>
<evidence type="ECO:0000313" key="3">
    <source>
        <dbReference type="Proteomes" id="UP000294299"/>
    </source>
</evidence>
<evidence type="ECO:0000313" key="2">
    <source>
        <dbReference type="EMBL" id="VFJ14530.1"/>
    </source>
</evidence>
<name>A0A484IBR6_9ARCH</name>
<accession>A0A484IBR6</accession>
<dbReference type="EMBL" id="LR216287">
    <property type="protein sequence ID" value="VFJ14530.1"/>
    <property type="molecule type" value="Genomic_DNA"/>
</dbReference>
<dbReference type="OrthoDB" id="11836at2157"/>
<keyword evidence="1" id="KW-0472">Membrane</keyword>
<dbReference type="PANTHER" id="PTHR36507">
    <property type="entry name" value="BLL1555 PROTEIN"/>
    <property type="match status" value="1"/>
</dbReference>
<dbReference type="GeneID" id="39421449"/>
<dbReference type="InterPro" id="IPR008972">
    <property type="entry name" value="Cupredoxin"/>
</dbReference>
<feature type="transmembrane region" description="Helical" evidence="1">
    <location>
        <begin position="6"/>
        <end position="26"/>
    </location>
</feature>
<reference evidence="2 3" key="1">
    <citation type="submission" date="2019-02" db="EMBL/GenBank/DDBJ databases">
        <authorList>
            <person name="Lehtovirta-Morley E L."/>
        </authorList>
    </citation>
    <scope>NUCLEOTIDE SEQUENCE [LARGE SCALE GENOMIC DNA]</scope>
    <source>
        <strain evidence="2">NFRAN1</strain>
    </source>
</reference>
<dbReference type="KEGG" id="nfn:NFRAN_2208"/>
<keyword evidence="1" id="KW-1133">Transmembrane helix</keyword>
<dbReference type="InterPro" id="IPR052721">
    <property type="entry name" value="ET_Amicyanin"/>
</dbReference>
<sequence>MKYSSISIYSCLIAISYILVIGALYYEHANAISSNVSAGADGERWDKFIPQNVTINAGENVTWTNTMSVVEPHTVTFIKDKQMIPPLVAPFSVSNDTEFIPAVPSPNVEPTIISDDSNPNNKLVIVDNLRASSPVVIDNNRTDITYLQPNSNYSFVGNESYVNSGWMFPVGLVPPGAPPITSFTVTFENPGTYYYICVLHPWMSGTVMVK</sequence>
<evidence type="ECO:0000256" key="1">
    <source>
        <dbReference type="SAM" id="Phobius"/>
    </source>
</evidence>
<organism evidence="2 3">
    <name type="scientific">Candidatus Nitrosocosmicus franklandianus</name>
    <dbReference type="NCBI Taxonomy" id="1798806"/>
    <lineage>
        <taxon>Archaea</taxon>
        <taxon>Nitrososphaerota</taxon>
        <taxon>Nitrososphaeria</taxon>
        <taxon>Nitrososphaerales</taxon>
        <taxon>Nitrososphaeraceae</taxon>
        <taxon>Candidatus Nitrosocosmicus</taxon>
    </lineage>
</organism>
<dbReference type="RefSeq" id="WP_134484711.1">
    <property type="nucleotide sequence ID" value="NZ_LR216287.1"/>
</dbReference>
<evidence type="ECO:0008006" key="4">
    <source>
        <dbReference type="Google" id="ProtNLM"/>
    </source>
</evidence>
<dbReference type="SUPFAM" id="SSF49503">
    <property type="entry name" value="Cupredoxins"/>
    <property type="match status" value="1"/>
</dbReference>